<name>A0ACA9PN48_9GLOM</name>
<evidence type="ECO:0000313" key="2">
    <source>
        <dbReference type="Proteomes" id="UP000789366"/>
    </source>
</evidence>
<dbReference type="EMBL" id="CAJVPW010027544">
    <property type="protein sequence ID" value="CAG8715860.1"/>
    <property type="molecule type" value="Genomic_DNA"/>
</dbReference>
<proteinExistence type="predicted"/>
<feature type="non-terminal residue" evidence="1">
    <location>
        <position position="327"/>
    </location>
</feature>
<keyword evidence="2" id="KW-1185">Reference proteome</keyword>
<gene>
    <name evidence="1" type="ORF">SPELUC_LOCUS12111</name>
</gene>
<comment type="caution">
    <text evidence="1">The sequence shown here is derived from an EMBL/GenBank/DDBJ whole genome shotgun (WGS) entry which is preliminary data.</text>
</comment>
<reference evidence="1" key="1">
    <citation type="submission" date="2021-06" db="EMBL/GenBank/DDBJ databases">
        <authorList>
            <person name="Kallberg Y."/>
            <person name="Tangrot J."/>
            <person name="Rosling A."/>
        </authorList>
    </citation>
    <scope>NUCLEOTIDE SEQUENCE</scope>
    <source>
        <strain evidence="1">28 12/20/2015</strain>
    </source>
</reference>
<protein>
    <submittedName>
        <fullName evidence="1">6550_t:CDS:1</fullName>
    </submittedName>
</protein>
<accession>A0ACA9PN48</accession>
<evidence type="ECO:0000313" key="1">
    <source>
        <dbReference type="EMBL" id="CAG8715860.1"/>
    </source>
</evidence>
<organism evidence="1 2">
    <name type="scientific">Cetraspora pellucida</name>
    <dbReference type="NCBI Taxonomy" id="1433469"/>
    <lineage>
        <taxon>Eukaryota</taxon>
        <taxon>Fungi</taxon>
        <taxon>Fungi incertae sedis</taxon>
        <taxon>Mucoromycota</taxon>
        <taxon>Glomeromycotina</taxon>
        <taxon>Glomeromycetes</taxon>
        <taxon>Diversisporales</taxon>
        <taxon>Gigasporaceae</taxon>
        <taxon>Cetraspora</taxon>
    </lineage>
</organism>
<feature type="non-terminal residue" evidence="1">
    <location>
        <position position="1"/>
    </location>
</feature>
<dbReference type="Proteomes" id="UP000789366">
    <property type="component" value="Unassembled WGS sequence"/>
</dbReference>
<sequence>DDSFEIQKSVKDWCDVENLDLVITIGGTGFGVRGVPPEAIQPLFEKSCTEIAHAMIKASLEKTGFAALSRSVCGIRGNTIILSVPGSPKGAKENIQAILNVLPHAIDLVRDETGENVHAQLRVEIPQRQRKSPYPMISVTEALNIITDHSNTLSPIKVPVDENLVGMVLVEDVVARLSVPGYLASILDGYAVVVGVSIANTSHLPADKLLPGQIARTTTGGPVPPGATVVTAVVRVGDTTLIRASADGLQEESHFQVNDGANIREIGSDTSVGSIVARKCELLSAVGGRPVIGVLSTGSEVIDHTNTLELKFSIAIVLLYFQLQKLL</sequence>